<dbReference type="Proteomes" id="UP000255508">
    <property type="component" value="Unassembled WGS sequence"/>
</dbReference>
<evidence type="ECO:0000313" key="3">
    <source>
        <dbReference type="Proteomes" id="UP000255508"/>
    </source>
</evidence>
<evidence type="ECO:0000256" key="1">
    <source>
        <dbReference type="SAM" id="Coils"/>
    </source>
</evidence>
<organism evidence="2 3">
    <name type="scientific">endosymbiont of Lamellibrachia luymesi</name>
    <dbReference type="NCBI Taxonomy" id="2200907"/>
    <lineage>
        <taxon>Bacteria</taxon>
        <taxon>Pseudomonadati</taxon>
        <taxon>Pseudomonadota</taxon>
        <taxon>Gammaproteobacteria</taxon>
        <taxon>sulfur-oxidizing symbionts</taxon>
    </lineage>
</organism>
<dbReference type="AlphaFoldDB" id="A0A370DSH7"/>
<name>A0A370DSH7_9GAMM</name>
<keyword evidence="1" id="KW-0175">Coiled coil</keyword>
<evidence type="ECO:0000313" key="2">
    <source>
        <dbReference type="EMBL" id="RDH88076.1"/>
    </source>
</evidence>
<accession>A0A370DSH7</accession>
<comment type="caution">
    <text evidence="2">The sequence shown here is derived from an EMBL/GenBank/DDBJ whole genome shotgun (WGS) entry which is preliminary data.</text>
</comment>
<sequence length="115" mass="12972">MALKKKVAKKKVARKKVVAKKVATKKRAATVGDKPDIVSSLREQLKASKADNRELAKKLRGSERQVAALLKLLESSQIDVNKFLTRRVKDAVAKYDIVVAPKRRRRRAKKKAVQK</sequence>
<dbReference type="EMBL" id="QFXD01000259">
    <property type="protein sequence ID" value="RDH88076.1"/>
    <property type="molecule type" value="Genomic_DNA"/>
</dbReference>
<feature type="coiled-coil region" evidence="1">
    <location>
        <begin position="38"/>
        <end position="72"/>
    </location>
</feature>
<protein>
    <submittedName>
        <fullName evidence="2">Uncharacterized protein</fullName>
    </submittedName>
</protein>
<gene>
    <name evidence="2" type="ORF">DIZ79_15020</name>
</gene>
<proteinExistence type="predicted"/>
<reference evidence="2 3" key="1">
    <citation type="journal article" date="2018" name="ISME J.">
        <title>Endosymbiont genomes yield clues of tubeworm success.</title>
        <authorList>
            <person name="Li Y."/>
            <person name="Liles M.R."/>
            <person name="Halanych K.M."/>
        </authorList>
    </citation>
    <scope>NUCLEOTIDE SEQUENCE [LARGE SCALE GENOMIC DNA]</scope>
    <source>
        <strain evidence="2">A1422</strain>
    </source>
</reference>